<proteinExistence type="predicted"/>
<evidence type="ECO:0000256" key="1">
    <source>
        <dbReference type="ARBA" id="ARBA00004141"/>
    </source>
</evidence>
<evidence type="ECO:0000259" key="7">
    <source>
        <dbReference type="PROSITE" id="PS50850"/>
    </source>
</evidence>
<name>X1AQF3_9ZZZZ</name>
<evidence type="ECO:0000256" key="6">
    <source>
        <dbReference type="SAM" id="Phobius"/>
    </source>
</evidence>
<dbReference type="CDD" id="cd17330">
    <property type="entry name" value="MFS_SLC46_TetA_like"/>
    <property type="match status" value="1"/>
</dbReference>
<evidence type="ECO:0000256" key="3">
    <source>
        <dbReference type="ARBA" id="ARBA00022692"/>
    </source>
</evidence>
<dbReference type="PANTHER" id="PTHR23504">
    <property type="entry name" value="MAJOR FACILITATOR SUPERFAMILY DOMAIN-CONTAINING PROTEIN 10"/>
    <property type="match status" value="1"/>
</dbReference>
<feature type="transmembrane region" description="Helical" evidence="6">
    <location>
        <begin position="145"/>
        <end position="170"/>
    </location>
</feature>
<feature type="transmembrane region" description="Helical" evidence="6">
    <location>
        <begin position="23"/>
        <end position="49"/>
    </location>
</feature>
<dbReference type="InterPro" id="IPR005829">
    <property type="entry name" value="Sugar_transporter_CS"/>
</dbReference>
<dbReference type="PRINTS" id="PR01035">
    <property type="entry name" value="TCRTETA"/>
</dbReference>
<evidence type="ECO:0000256" key="4">
    <source>
        <dbReference type="ARBA" id="ARBA00022989"/>
    </source>
</evidence>
<evidence type="ECO:0000256" key="2">
    <source>
        <dbReference type="ARBA" id="ARBA00022448"/>
    </source>
</evidence>
<dbReference type="Pfam" id="PF07690">
    <property type="entry name" value="MFS_1"/>
    <property type="match status" value="1"/>
</dbReference>
<dbReference type="InterPro" id="IPR011701">
    <property type="entry name" value="MFS"/>
</dbReference>
<organism evidence="8">
    <name type="scientific">marine sediment metagenome</name>
    <dbReference type="NCBI Taxonomy" id="412755"/>
    <lineage>
        <taxon>unclassified sequences</taxon>
        <taxon>metagenomes</taxon>
        <taxon>ecological metagenomes</taxon>
    </lineage>
</organism>
<reference evidence="8" key="1">
    <citation type="journal article" date="2014" name="Front. Microbiol.">
        <title>High frequency of phylogenetically diverse reductive dehalogenase-homologous genes in deep subseafloor sedimentary metagenomes.</title>
        <authorList>
            <person name="Kawai M."/>
            <person name="Futagami T."/>
            <person name="Toyoda A."/>
            <person name="Takaki Y."/>
            <person name="Nishi S."/>
            <person name="Hori S."/>
            <person name="Arai W."/>
            <person name="Tsubouchi T."/>
            <person name="Morono Y."/>
            <person name="Uchiyama I."/>
            <person name="Ito T."/>
            <person name="Fujiyama A."/>
            <person name="Inagaki F."/>
            <person name="Takami H."/>
        </authorList>
    </citation>
    <scope>NUCLEOTIDE SEQUENCE</scope>
    <source>
        <strain evidence="8">Expedition CK06-06</strain>
    </source>
</reference>
<dbReference type="InterPro" id="IPR001958">
    <property type="entry name" value="Tet-R_TetA/multi-R_MdtG-like"/>
</dbReference>
<dbReference type="InterPro" id="IPR036259">
    <property type="entry name" value="MFS_trans_sf"/>
</dbReference>
<accession>X1AQF3</accession>
<feature type="transmembrane region" description="Helical" evidence="6">
    <location>
        <begin position="55"/>
        <end position="75"/>
    </location>
</feature>
<dbReference type="AlphaFoldDB" id="X1AQF3"/>
<dbReference type="SUPFAM" id="SSF103473">
    <property type="entry name" value="MFS general substrate transporter"/>
    <property type="match status" value="1"/>
</dbReference>
<dbReference type="Gene3D" id="1.20.1250.20">
    <property type="entry name" value="MFS general substrate transporter like domains"/>
    <property type="match status" value="1"/>
</dbReference>
<feature type="transmembrane region" description="Helical" evidence="6">
    <location>
        <begin position="87"/>
        <end position="105"/>
    </location>
</feature>
<keyword evidence="5 6" id="KW-0472">Membrane</keyword>
<sequence length="233" mass="25734">MKWEMAENSSNSKKPKEKLDKRILVIFLIIFTEVLGFSIVLPVLPFLALSLGLNVFQIGLILSIFSLCQLFASPITGKLSDRYGRKPLLIISQISTFIGFILLGLANAVWILILARLVDGLLGSNMTVSQAYISDVSEPKNRTKVYGYSSAVFGAGLIIGPLIGGILSTIDYSTPMFFAAGICFVSILLVVIFLPESLTEREESVKLTFNDIIPIEDAKRFLKDPKFEGSYHF</sequence>
<dbReference type="PROSITE" id="PS50850">
    <property type="entry name" value="MFS"/>
    <property type="match status" value="1"/>
</dbReference>
<comment type="caution">
    <text evidence="8">The sequence shown here is derived from an EMBL/GenBank/DDBJ whole genome shotgun (WGS) entry which is preliminary data.</text>
</comment>
<dbReference type="EMBL" id="BART01015475">
    <property type="protein sequence ID" value="GAG84960.1"/>
    <property type="molecule type" value="Genomic_DNA"/>
</dbReference>
<keyword evidence="4 6" id="KW-1133">Transmembrane helix</keyword>
<evidence type="ECO:0000313" key="8">
    <source>
        <dbReference type="EMBL" id="GAG84960.1"/>
    </source>
</evidence>
<evidence type="ECO:0000256" key="5">
    <source>
        <dbReference type="ARBA" id="ARBA00023136"/>
    </source>
</evidence>
<dbReference type="PROSITE" id="PS00216">
    <property type="entry name" value="SUGAR_TRANSPORT_1"/>
    <property type="match status" value="1"/>
</dbReference>
<keyword evidence="3 6" id="KW-0812">Transmembrane</keyword>
<keyword evidence="2" id="KW-0813">Transport</keyword>
<dbReference type="GO" id="GO:0016020">
    <property type="term" value="C:membrane"/>
    <property type="evidence" value="ECO:0007669"/>
    <property type="project" value="UniProtKB-SubCell"/>
</dbReference>
<comment type="subcellular location">
    <subcellularLocation>
        <location evidence="1">Membrane</location>
        <topology evidence="1">Multi-pass membrane protein</topology>
    </subcellularLocation>
</comment>
<gene>
    <name evidence="8" type="ORF">S01H4_30038</name>
</gene>
<protein>
    <recommendedName>
        <fullName evidence="7">Major facilitator superfamily (MFS) profile domain-containing protein</fullName>
    </recommendedName>
</protein>
<feature type="non-terminal residue" evidence="8">
    <location>
        <position position="233"/>
    </location>
</feature>
<dbReference type="GO" id="GO:0022857">
    <property type="term" value="F:transmembrane transporter activity"/>
    <property type="evidence" value="ECO:0007669"/>
    <property type="project" value="InterPro"/>
</dbReference>
<feature type="domain" description="Major facilitator superfamily (MFS) profile" evidence="7">
    <location>
        <begin position="22"/>
        <end position="233"/>
    </location>
</feature>
<feature type="transmembrane region" description="Helical" evidence="6">
    <location>
        <begin position="176"/>
        <end position="194"/>
    </location>
</feature>
<dbReference type="InterPro" id="IPR020846">
    <property type="entry name" value="MFS_dom"/>
</dbReference>
<dbReference type="PANTHER" id="PTHR23504:SF15">
    <property type="entry name" value="MAJOR FACILITATOR SUPERFAMILY (MFS) PROFILE DOMAIN-CONTAINING PROTEIN"/>
    <property type="match status" value="1"/>
</dbReference>